<evidence type="ECO:0000313" key="2">
    <source>
        <dbReference type="Proteomes" id="UP000796880"/>
    </source>
</evidence>
<comment type="caution">
    <text evidence="1">The sequence shown here is derived from an EMBL/GenBank/DDBJ whole genome shotgun (WGS) entry which is preliminary data.</text>
</comment>
<dbReference type="AlphaFoldDB" id="A0A8K0E4X6"/>
<name>A0A8K0E4X6_9ROSA</name>
<proteinExistence type="predicted"/>
<reference evidence="1" key="1">
    <citation type="submission" date="2020-03" db="EMBL/GenBank/DDBJ databases">
        <title>A high-quality chromosome-level genome assembly of a woody plant with both climbing and erect habits, Rhamnella rubrinervis.</title>
        <authorList>
            <person name="Lu Z."/>
            <person name="Yang Y."/>
            <person name="Zhu X."/>
            <person name="Sun Y."/>
        </authorList>
    </citation>
    <scope>NUCLEOTIDE SEQUENCE</scope>
    <source>
        <strain evidence="1">BYM</strain>
        <tissue evidence="1">Leaf</tissue>
    </source>
</reference>
<keyword evidence="2" id="KW-1185">Reference proteome</keyword>
<organism evidence="1 2">
    <name type="scientific">Rhamnella rubrinervis</name>
    <dbReference type="NCBI Taxonomy" id="2594499"/>
    <lineage>
        <taxon>Eukaryota</taxon>
        <taxon>Viridiplantae</taxon>
        <taxon>Streptophyta</taxon>
        <taxon>Embryophyta</taxon>
        <taxon>Tracheophyta</taxon>
        <taxon>Spermatophyta</taxon>
        <taxon>Magnoliopsida</taxon>
        <taxon>eudicotyledons</taxon>
        <taxon>Gunneridae</taxon>
        <taxon>Pentapetalae</taxon>
        <taxon>rosids</taxon>
        <taxon>fabids</taxon>
        <taxon>Rosales</taxon>
        <taxon>Rhamnaceae</taxon>
        <taxon>rhamnoid group</taxon>
        <taxon>Rhamneae</taxon>
        <taxon>Rhamnella</taxon>
    </lineage>
</organism>
<gene>
    <name evidence="1" type="ORF">FNV43_RR16212</name>
</gene>
<protein>
    <submittedName>
        <fullName evidence="1">Uncharacterized protein</fullName>
    </submittedName>
</protein>
<accession>A0A8K0E4X6</accession>
<sequence>MAHTNNASLSTTTPRFILGLRVGDYVFAKSSNTRELNAGSWDLLGRPHRLWVFLDRAYTLQSLGGTNEPGTRFIYAATIIRAFSMIYKAYATFSFKNRPPLSGSDLFLTLPSPTSSL</sequence>
<dbReference type="Proteomes" id="UP000796880">
    <property type="component" value="Unassembled WGS sequence"/>
</dbReference>
<evidence type="ECO:0000313" key="1">
    <source>
        <dbReference type="EMBL" id="KAF3442296.1"/>
    </source>
</evidence>
<dbReference type="EMBL" id="VOIH02000007">
    <property type="protein sequence ID" value="KAF3442296.1"/>
    <property type="molecule type" value="Genomic_DNA"/>
</dbReference>